<dbReference type="AlphaFoldDB" id="A0AAW6KF69"/>
<keyword evidence="1" id="KW-0812">Transmembrane</keyword>
<sequence length="205" mass="22622">MKRFKGLIGVGLIIFGLIFGVNTYQYQAAGDIILRFLGLPAWSNNAESTGLHYSAILALIIVVVGFILAVSHYKEVPRIKLKLVLGSIAIAVLYPLLTEQSMFILKANAKGLEAVEYIKNKSTCEYETMDDQLNIDCSVKINNYGKNTENVYVYPSNDGGSDLKPEKLSLPPHSQNVYHISFYVSVDEGEAFIGEDGEPDIIVVQ</sequence>
<keyword evidence="1" id="KW-1133">Transmembrane helix</keyword>
<name>A0AAW6KF69_9BACI</name>
<dbReference type="RefSeq" id="WP_106070685.1">
    <property type="nucleotide sequence ID" value="NZ_CP158382.1"/>
</dbReference>
<keyword evidence="1" id="KW-0472">Membrane</keyword>
<evidence type="ECO:0000313" key="3">
    <source>
        <dbReference type="Proteomes" id="UP001216709"/>
    </source>
</evidence>
<organism evidence="2 3">
    <name type="scientific">Bacillus paralicheniformis</name>
    <dbReference type="NCBI Taxonomy" id="1648923"/>
    <lineage>
        <taxon>Bacteria</taxon>
        <taxon>Bacillati</taxon>
        <taxon>Bacillota</taxon>
        <taxon>Bacilli</taxon>
        <taxon>Bacillales</taxon>
        <taxon>Bacillaceae</taxon>
        <taxon>Bacillus</taxon>
    </lineage>
</organism>
<evidence type="ECO:0000256" key="1">
    <source>
        <dbReference type="SAM" id="Phobius"/>
    </source>
</evidence>
<gene>
    <name evidence="2" type="ORF">PVN32_19080</name>
</gene>
<feature type="transmembrane region" description="Helical" evidence="1">
    <location>
        <begin position="7"/>
        <end position="26"/>
    </location>
</feature>
<comment type="caution">
    <text evidence="2">The sequence shown here is derived from an EMBL/GenBank/DDBJ whole genome shotgun (WGS) entry which is preliminary data.</text>
</comment>
<feature type="transmembrane region" description="Helical" evidence="1">
    <location>
        <begin position="50"/>
        <end position="69"/>
    </location>
</feature>
<protein>
    <submittedName>
        <fullName evidence="2">Uncharacterized protein</fullName>
    </submittedName>
</protein>
<accession>A0AAW6KF69</accession>
<dbReference type="EMBL" id="JARAFO010000103">
    <property type="protein sequence ID" value="MDE1454265.1"/>
    <property type="molecule type" value="Genomic_DNA"/>
</dbReference>
<reference evidence="2" key="1">
    <citation type="submission" date="2022-12" db="EMBL/GenBank/DDBJ databases">
        <title>Draft Genome Sequences of Bacillus licheniformis and Bacillus paralicheniformis strains isolated from Irish skim milk powders.</title>
        <authorList>
            <person name="Lourenco A."/>
            <person name="Li F."/>
            <person name="Geraldine D."/>
            <person name="Tobin J.T."/>
            <person name="Butler F."/>
            <person name="Jordan K."/>
            <person name="Obrien T."/>
        </authorList>
    </citation>
    <scope>NUCLEOTIDE SEQUENCE</scope>
    <source>
        <strain evidence="2">3370</strain>
    </source>
</reference>
<evidence type="ECO:0000313" key="2">
    <source>
        <dbReference type="EMBL" id="MDE1454265.1"/>
    </source>
</evidence>
<dbReference type="Proteomes" id="UP001216709">
    <property type="component" value="Unassembled WGS sequence"/>
</dbReference>
<proteinExistence type="predicted"/>
<feature type="transmembrane region" description="Helical" evidence="1">
    <location>
        <begin position="81"/>
        <end position="97"/>
    </location>
</feature>